<dbReference type="Gene3D" id="2.30.170.40">
    <property type="entry name" value="Ribosomal protein L28/L24"/>
    <property type="match status" value="1"/>
</dbReference>
<reference evidence="7" key="1">
    <citation type="submission" date="2021-02" db="EMBL/GenBank/DDBJ databases">
        <title>Natrosporangium hydrolyticum gen. nov., sp. nov, a haloalkaliphilic actinobacterium from a soda solonchak soil.</title>
        <authorList>
            <person name="Sorokin D.Y."/>
            <person name="Khijniak T.V."/>
            <person name="Zakharycheva A.P."/>
            <person name="Boueva O.V."/>
            <person name="Ariskina E.V."/>
            <person name="Hahnke R.L."/>
            <person name="Bunk B."/>
            <person name="Sproer C."/>
            <person name="Schumann P."/>
            <person name="Evtushenko L.I."/>
            <person name="Kublanov I.V."/>
        </authorList>
    </citation>
    <scope>NUCLEOTIDE SEQUENCE</scope>
    <source>
        <strain evidence="7">DSM 106523</strain>
    </source>
</reference>
<evidence type="ECO:0000256" key="2">
    <source>
        <dbReference type="ARBA" id="ARBA00022980"/>
    </source>
</evidence>
<dbReference type="HAMAP" id="MF_00373">
    <property type="entry name" value="Ribosomal_bL28"/>
    <property type="match status" value="1"/>
</dbReference>
<dbReference type="RefSeq" id="WP_239675288.1">
    <property type="nucleotide sequence ID" value="NZ_CP070499.1"/>
</dbReference>
<dbReference type="NCBIfam" id="TIGR00009">
    <property type="entry name" value="L28"/>
    <property type="match status" value="1"/>
</dbReference>
<evidence type="ECO:0000256" key="1">
    <source>
        <dbReference type="ARBA" id="ARBA00008760"/>
    </source>
</evidence>
<dbReference type="EMBL" id="CP070499">
    <property type="protein sequence ID" value="QSB13210.1"/>
    <property type="molecule type" value="Genomic_DNA"/>
</dbReference>
<dbReference type="Proteomes" id="UP000662857">
    <property type="component" value="Chromosome"/>
</dbReference>
<keyword evidence="8" id="KW-1185">Reference proteome</keyword>
<protein>
    <recommendedName>
        <fullName evidence="4 5">Large ribosomal subunit protein bL28</fullName>
    </recommendedName>
</protein>
<dbReference type="InterPro" id="IPR026569">
    <property type="entry name" value="Ribosomal_bL28"/>
</dbReference>
<dbReference type="PANTHER" id="PTHR13528:SF2">
    <property type="entry name" value="LARGE RIBOSOMAL SUBUNIT PROTEIN BL28M"/>
    <property type="match status" value="1"/>
</dbReference>
<dbReference type="GO" id="GO:1990904">
    <property type="term" value="C:ribonucleoprotein complex"/>
    <property type="evidence" value="ECO:0007669"/>
    <property type="project" value="UniProtKB-KW"/>
</dbReference>
<gene>
    <name evidence="5 7" type="primary">rpmB</name>
    <name evidence="7" type="ORF">JQS43_16430</name>
</gene>
<evidence type="ECO:0000256" key="5">
    <source>
        <dbReference type="HAMAP-Rule" id="MF_00373"/>
    </source>
</evidence>
<evidence type="ECO:0000313" key="7">
    <source>
        <dbReference type="EMBL" id="QSB13210.1"/>
    </source>
</evidence>
<dbReference type="InterPro" id="IPR034704">
    <property type="entry name" value="Ribosomal_bL28/bL31-like_sf"/>
</dbReference>
<proteinExistence type="inferred from homology"/>
<dbReference type="AlphaFoldDB" id="A0A895YG96"/>
<organism evidence="7 8">
    <name type="scientific">Natronosporangium hydrolyticum</name>
    <dbReference type="NCBI Taxonomy" id="2811111"/>
    <lineage>
        <taxon>Bacteria</taxon>
        <taxon>Bacillati</taxon>
        <taxon>Actinomycetota</taxon>
        <taxon>Actinomycetes</taxon>
        <taxon>Micromonosporales</taxon>
        <taxon>Micromonosporaceae</taxon>
        <taxon>Natronosporangium</taxon>
    </lineage>
</organism>
<sequence length="78" mass="9253">MSRRCDVTGAEPSFGNRVSHSHRRTRRTWVPNLHRRRFWLPSERRWITLKVTTKALRTIDRDGIEKVVARMRAAGKKV</sequence>
<dbReference type="InterPro" id="IPR037147">
    <property type="entry name" value="Ribosomal_bL28_sf"/>
</dbReference>
<feature type="region of interest" description="Disordered" evidence="6">
    <location>
        <begin position="1"/>
        <end position="20"/>
    </location>
</feature>
<comment type="similarity">
    <text evidence="1 5">Belongs to the bacterial ribosomal protein bL28 family.</text>
</comment>
<dbReference type="InterPro" id="IPR001383">
    <property type="entry name" value="Ribosomal_bL28_bact-type"/>
</dbReference>
<dbReference type="SUPFAM" id="SSF143800">
    <property type="entry name" value="L28p-like"/>
    <property type="match status" value="1"/>
</dbReference>
<dbReference type="KEGG" id="nhy:JQS43_16430"/>
<accession>A0A895YG96</accession>
<evidence type="ECO:0000313" key="8">
    <source>
        <dbReference type="Proteomes" id="UP000662857"/>
    </source>
</evidence>
<name>A0A895YG96_9ACTN</name>
<dbReference type="GO" id="GO:0006412">
    <property type="term" value="P:translation"/>
    <property type="evidence" value="ECO:0007669"/>
    <property type="project" value="UniProtKB-UniRule"/>
</dbReference>
<evidence type="ECO:0000256" key="3">
    <source>
        <dbReference type="ARBA" id="ARBA00023274"/>
    </source>
</evidence>
<evidence type="ECO:0000256" key="6">
    <source>
        <dbReference type="SAM" id="MobiDB-lite"/>
    </source>
</evidence>
<evidence type="ECO:0000256" key="4">
    <source>
        <dbReference type="ARBA" id="ARBA00035174"/>
    </source>
</evidence>
<keyword evidence="2 5" id="KW-0689">Ribosomal protein</keyword>
<dbReference type="FunFam" id="2.30.170.40:FF:000001">
    <property type="entry name" value="50S ribosomal protein L28"/>
    <property type="match status" value="1"/>
</dbReference>
<dbReference type="Pfam" id="PF00830">
    <property type="entry name" value="Ribosomal_L28"/>
    <property type="match status" value="1"/>
</dbReference>
<dbReference type="PANTHER" id="PTHR13528">
    <property type="entry name" value="39S RIBOSOMAL PROTEIN L28, MITOCHONDRIAL"/>
    <property type="match status" value="1"/>
</dbReference>
<dbReference type="GO" id="GO:0003735">
    <property type="term" value="F:structural constituent of ribosome"/>
    <property type="evidence" value="ECO:0007669"/>
    <property type="project" value="InterPro"/>
</dbReference>
<dbReference type="GO" id="GO:0005840">
    <property type="term" value="C:ribosome"/>
    <property type="evidence" value="ECO:0007669"/>
    <property type="project" value="UniProtKB-KW"/>
</dbReference>
<keyword evidence="3 5" id="KW-0687">Ribonucleoprotein</keyword>